<dbReference type="RefSeq" id="WP_378163205.1">
    <property type="nucleotide sequence ID" value="NZ_JBHSBU010000001.1"/>
</dbReference>
<dbReference type="InterPro" id="IPR038765">
    <property type="entry name" value="Papain-like_cys_pep_sf"/>
</dbReference>
<gene>
    <name evidence="1" type="ORF">ACFOW7_08785</name>
</gene>
<comment type="caution">
    <text evidence="1">The sequence shown here is derived from an EMBL/GenBank/DDBJ whole genome shotgun (WGS) entry which is preliminary data.</text>
</comment>
<dbReference type="Proteomes" id="UP001595791">
    <property type="component" value="Unassembled WGS sequence"/>
</dbReference>
<dbReference type="EMBL" id="JBHSBU010000001">
    <property type="protein sequence ID" value="MFC4159447.1"/>
    <property type="molecule type" value="Genomic_DNA"/>
</dbReference>
<sequence>MGTQKFQQIEQRRYADVRSLIRPGDLFLASGNYPVSRIIEHFSDSIFSHVGIIFFWKSRILLLESVEDDGVRAVPLSHYLNDYENSGEPYSGRLFLARYDQAFSESQLDLMMGNATDRLNRRYDKNEIGRILARITLGLGKHRDDDAYICSEFVDVCFRDIGVRFQPNRHGFLFPENIAADEKVRPLFELLS</sequence>
<keyword evidence="2" id="KW-1185">Reference proteome</keyword>
<reference evidence="2" key="1">
    <citation type="journal article" date="2019" name="Int. J. Syst. Evol. Microbiol.">
        <title>The Global Catalogue of Microorganisms (GCM) 10K type strain sequencing project: providing services to taxonomists for standard genome sequencing and annotation.</title>
        <authorList>
            <consortium name="The Broad Institute Genomics Platform"/>
            <consortium name="The Broad Institute Genome Sequencing Center for Infectious Disease"/>
            <person name="Wu L."/>
            <person name="Ma J."/>
        </authorList>
    </citation>
    <scope>NUCLEOTIDE SEQUENCE [LARGE SCALE GENOMIC DNA]</scope>
    <source>
        <strain evidence="2">LMG 29894</strain>
    </source>
</reference>
<dbReference type="SUPFAM" id="SSF54001">
    <property type="entry name" value="Cysteine proteinases"/>
    <property type="match status" value="1"/>
</dbReference>
<dbReference type="Gene3D" id="3.90.1720.10">
    <property type="entry name" value="endopeptidase domain like (from Nostoc punctiforme)"/>
    <property type="match status" value="1"/>
</dbReference>
<evidence type="ECO:0000313" key="1">
    <source>
        <dbReference type="EMBL" id="MFC4159447.1"/>
    </source>
</evidence>
<evidence type="ECO:0000313" key="2">
    <source>
        <dbReference type="Proteomes" id="UP001595791"/>
    </source>
</evidence>
<proteinExistence type="predicted"/>
<organism evidence="1 2">
    <name type="scientific">Chitinimonas lacunae</name>
    <dbReference type="NCBI Taxonomy" id="1963018"/>
    <lineage>
        <taxon>Bacteria</taxon>
        <taxon>Pseudomonadati</taxon>
        <taxon>Pseudomonadota</taxon>
        <taxon>Betaproteobacteria</taxon>
        <taxon>Neisseriales</taxon>
        <taxon>Chitinibacteraceae</taxon>
        <taxon>Chitinimonas</taxon>
    </lineage>
</organism>
<protein>
    <submittedName>
        <fullName evidence="1">YiiX/YebB-like N1pC/P60 family cysteine hydrolase</fullName>
    </submittedName>
</protein>
<dbReference type="InterPro" id="IPR024453">
    <property type="entry name" value="Peptidase_C92"/>
</dbReference>
<name>A0ABV8MP36_9NEIS</name>
<accession>A0ABV8MP36</accession>
<dbReference type="Pfam" id="PF05708">
    <property type="entry name" value="Peptidase_C92"/>
    <property type="match status" value="1"/>
</dbReference>